<evidence type="ECO:0000313" key="2">
    <source>
        <dbReference type="Proteomes" id="UP001207468"/>
    </source>
</evidence>
<organism evidence="1 2">
    <name type="scientific">Russula earlei</name>
    <dbReference type="NCBI Taxonomy" id="71964"/>
    <lineage>
        <taxon>Eukaryota</taxon>
        <taxon>Fungi</taxon>
        <taxon>Dikarya</taxon>
        <taxon>Basidiomycota</taxon>
        <taxon>Agaricomycotina</taxon>
        <taxon>Agaricomycetes</taxon>
        <taxon>Russulales</taxon>
        <taxon>Russulaceae</taxon>
        <taxon>Russula</taxon>
    </lineage>
</organism>
<evidence type="ECO:0000313" key="1">
    <source>
        <dbReference type="EMBL" id="KAI9510305.1"/>
    </source>
</evidence>
<reference evidence="1" key="1">
    <citation type="submission" date="2021-03" db="EMBL/GenBank/DDBJ databases">
        <title>Evolutionary priming and transition to the ectomycorrhizal habit in an iconic lineage of mushroom-forming fungi: is preadaptation a requirement?</title>
        <authorList>
            <consortium name="DOE Joint Genome Institute"/>
            <person name="Looney B.P."/>
            <person name="Miyauchi S."/>
            <person name="Morin E."/>
            <person name="Drula E."/>
            <person name="Courty P.E."/>
            <person name="Chicoki N."/>
            <person name="Fauchery L."/>
            <person name="Kohler A."/>
            <person name="Kuo A."/>
            <person name="LaButti K."/>
            <person name="Pangilinan J."/>
            <person name="Lipzen A."/>
            <person name="Riley R."/>
            <person name="Andreopoulos W."/>
            <person name="He G."/>
            <person name="Johnson J."/>
            <person name="Barry K.W."/>
            <person name="Grigoriev I.V."/>
            <person name="Nagy L."/>
            <person name="Hibbett D."/>
            <person name="Henrissat B."/>
            <person name="Matheny P.B."/>
            <person name="Labbe J."/>
            <person name="Martin A.F."/>
        </authorList>
    </citation>
    <scope>NUCLEOTIDE SEQUENCE</scope>
    <source>
        <strain evidence="1">BPL698</strain>
    </source>
</reference>
<sequence>MKIMYLCITSRNIFIHQPMLLELVAPINICGDIHGQFSDLLRLFGLGGFPPAANYLFLGDYVDRGRQSLETICLLLAYKIKFPKNFFLLRGNHECSSINRIYGFYDECKRRYNIKLWRTFTDCFNCMPVAAIIGDRIFAMHGGLSPELRSMEQVQFTKRPTDVPDHGLLCDLLWSDPDENITGWAPNRERQVSFTFGADVASQFCWEHDFDFICRAHQIVEDGYEFFANRKLVTIFSAPNYCSMFRNAAAILKVNKRLRCCFKILKPRRTHRSGNDTASGTQTPMPRHHGGQGEPG</sequence>
<protein>
    <submittedName>
        <fullName evidence="1">Protein phosphatase type 1</fullName>
    </submittedName>
</protein>
<dbReference type="Proteomes" id="UP001207468">
    <property type="component" value="Unassembled WGS sequence"/>
</dbReference>
<gene>
    <name evidence="1" type="ORF">F5148DRAFT_1180453</name>
</gene>
<comment type="caution">
    <text evidence="1">The sequence shown here is derived from an EMBL/GenBank/DDBJ whole genome shotgun (WGS) entry which is preliminary data.</text>
</comment>
<accession>A0ACC0UEY7</accession>
<name>A0ACC0UEY7_9AGAM</name>
<dbReference type="EMBL" id="JAGFNK010000045">
    <property type="protein sequence ID" value="KAI9510305.1"/>
    <property type="molecule type" value="Genomic_DNA"/>
</dbReference>
<proteinExistence type="predicted"/>
<keyword evidence="2" id="KW-1185">Reference proteome</keyword>